<evidence type="ECO:0000256" key="2">
    <source>
        <dbReference type="ARBA" id="ARBA00004953"/>
    </source>
</evidence>
<protein>
    <recommendedName>
        <fullName evidence="9">Cobalamin biosynthesis protein CobD</fullName>
    </recommendedName>
</protein>
<dbReference type="Proteomes" id="UP000530424">
    <property type="component" value="Unassembled WGS sequence"/>
</dbReference>
<comment type="caution">
    <text evidence="10">The sequence shown here is derived from an EMBL/GenBank/DDBJ whole genome shotgun (WGS) entry which is preliminary data.</text>
</comment>
<dbReference type="UniPathway" id="UPA00148"/>
<comment type="pathway">
    <text evidence="2 9">Cofactor biosynthesis; adenosylcobalamin biosynthesis.</text>
</comment>
<sequence length="300" mass="31244">MSVLAAVALDAGFAEPPVGAHPVVWTGRYLDLVAQRVPAAPPGRALATGGLAWLGGASVAVATAVVVERCAARRGRVAGAMLRGVALWPLISGRMLLAEVRAVGAAVDRDPAAGREALGRIVSRDTDGLTPEEVRGAALGSLAENLSDSLVAPLAWYAVGGLPAAALYRFANTADACWGYRSPRWEHAGRVAARADDLLNLVPARLTAALLVGPSRWRRLRREARRTSSPNAGWPMAALALRLDVRLTKRGHYALNADARDPRPGDVAAGLRAARRAATAAAVVAIAADVLTRPPRQGAS</sequence>
<evidence type="ECO:0000313" key="11">
    <source>
        <dbReference type="Proteomes" id="UP000530424"/>
    </source>
</evidence>
<evidence type="ECO:0000256" key="7">
    <source>
        <dbReference type="ARBA" id="ARBA00022989"/>
    </source>
</evidence>
<dbReference type="GO" id="GO:0015420">
    <property type="term" value="F:ABC-type vitamin B12 transporter activity"/>
    <property type="evidence" value="ECO:0007669"/>
    <property type="project" value="UniProtKB-UniRule"/>
</dbReference>
<comment type="subcellular location">
    <subcellularLocation>
        <location evidence="1 9">Cell membrane</location>
        <topology evidence="1 9">Multi-pass membrane protein</topology>
    </subcellularLocation>
</comment>
<name>A0A853C0A6_9ACTN</name>
<keyword evidence="8 9" id="KW-0472">Membrane</keyword>
<dbReference type="Pfam" id="PF03186">
    <property type="entry name" value="CobD_Cbib"/>
    <property type="match status" value="1"/>
</dbReference>
<proteinExistence type="inferred from homology"/>
<comment type="caution">
    <text evidence="9">Lacks conserved residue(s) required for the propagation of feature annotation.</text>
</comment>
<evidence type="ECO:0000313" key="10">
    <source>
        <dbReference type="EMBL" id="NYJ00631.1"/>
    </source>
</evidence>
<dbReference type="EMBL" id="JACCFP010000001">
    <property type="protein sequence ID" value="NYJ00631.1"/>
    <property type="molecule type" value="Genomic_DNA"/>
</dbReference>
<keyword evidence="11" id="KW-1185">Reference proteome</keyword>
<feature type="transmembrane region" description="Helical" evidence="9">
    <location>
        <begin position="44"/>
        <end position="67"/>
    </location>
</feature>
<evidence type="ECO:0000256" key="8">
    <source>
        <dbReference type="ARBA" id="ARBA00023136"/>
    </source>
</evidence>
<organism evidence="10 11">
    <name type="scientific">Nocardioides thalensis</name>
    <dbReference type="NCBI Taxonomy" id="1914755"/>
    <lineage>
        <taxon>Bacteria</taxon>
        <taxon>Bacillati</taxon>
        <taxon>Actinomycetota</taxon>
        <taxon>Actinomycetes</taxon>
        <taxon>Propionibacteriales</taxon>
        <taxon>Nocardioidaceae</taxon>
        <taxon>Nocardioides</taxon>
    </lineage>
</organism>
<accession>A0A853C0A6</accession>
<dbReference type="AlphaFoldDB" id="A0A853C0A6"/>
<evidence type="ECO:0000256" key="5">
    <source>
        <dbReference type="ARBA" id="ARBA00022573"/>
    </source>
</evidence>
<evidence type="ECO:0000256" key="4">
    <source>
        <dbReference type="ARBA" id="ARBA00022475"/>
    </source>
</evidence>
<dbReference type="GO" id="GO:0016874">
    <property type="term" value="F:ligase activity"/>
    <property type="evidence" value="ECO:0007669"/>
    <property type="project" value="UniProtKB-KW"/>
</dbReference>
<dbReference type="InterPro" id="IPR004485">
    <property type="entry name" value="Cobalamin_biosynth_CobD/CbiB"/>
</dbReference>
<keyword evidence="7 9" id="KW-1133">Transmembrane helix</keyword>
<keyword evidence="6 9" id="KW-0812">Transmembrane</keyword>
<comment type="function">
    <text evidence="9">Converts cobyric acid to cobinamide by the addition of aminopropanol on the F carboxylic group.</text>
</comment>
<dbReference type="GO" id="GO:0005886">
    <property type="term" value="C:plasma membrane"/>
    <property type="evidence" value="ECO:0007669"/>
    <property type="project" value="UniProtKB-SubCell"/>
</dbReference>
<dbReference type="PANTHER" id="PTHR34308:SF1">
    <property type="entry name" value="COBALAMIN BIOSYNTHESIS PROTEIN CBIB"/>
    <property type="match status" value="1"/>
</dbReference>
<dbReference type="HAMAP" id="MF_00024">
    <property type="entry name" value="CobD_CbiB"/>
    <property type="match status" value="1"/>
</dbReference>
<keyword evidence="4 9" id="KW-1003">Cell membrane</keyword>
<gene>
    <name evidence="9" type="primary">cobD</name>
    <name evidence="10" type="ORF">HNR19_001329</name>
</gene>
<reference evidence="10 11" key="1">
    <citation type="submission" date="2020-07" db="EMBL/GenBank/DDBJ databases">
        <title>Sequencing the genomes of 1000 actinobacteria strains.</title>
        <authorList>
            <person name="Klenk H.-P."/>
        </authorList>
    </citation>
    <scope>NUCLEOTIDE SEQUENCE [LARGE SCALE GENOMIC DNA]</scope>
    <source>
        <strain evidence="10 11">DSM 103833</strain>
    </source>
</reference>
<dbReference type="RefSeq" id="WP_179667189.1">
    <property type="nucleotide sequence ID" value="NZ_JACCFP010000001.1"/>
</dbReference>
<keyword evidence="10" id="KW-0436">Ligase</keyword>
<comment type="similarity">
    <text evidence="3 9">Belongs to the CobD/CbiB family.</text>
</comment>
<evidence type="ECO:0000256" key="9">
    <source>
        <dbReference type="HAMAP-Rule" id="MF_00024"/>
    </source>
</evidence>
<dbReference type="GO" id="GO:0048472">
    <property type="term" value="F:threonine-phosphate decarboxylase activity"/>
    <property type="evidence" value="ECO:0007669"/>
    <property type="project" value="InterPro"/>
</dbReference>
<keyword evidence="5 9" id="KW-0169">Cobalamin biosynthesis</keyword>
<evidence type="ECO:0000256" key="3">
    <source>
        <dbReference type="ARBA" id="ARBA00006263"/>
    </source>
</evidence>
<dbReference type="GO" id="GO:0009236">
    <property type="term" value="P:cobalamin biosynthetic process"/>
    <property type="evidence" value="ECO:0007669"/>
    <property type="project" value="UniProtKB-UniRule"/>
</dbReference>
<evidence type="ECO:0000256" key="6">
    <source>
        <dbReference type="ARBA" id="ARBA00022692"/>
    </source>
</evidence>
<evidence type="ECO:0000256" key="1">
    <source>
        <dbReference type="ARBA" id="ARBA00004651"/>
    </source>
</evidence>
<dbReference type="PANTHER" id="PTHR34308">
    <property type="entry name" value="COBALAMIN BIOSYNTHESIS PROTEIN CBIB"/>
    <property type="match status" value="1"/>
</dbReference>